<sequence>MAYGEPLKRKSQLEDCSSTDLLARIIYAEAEGESEEGKRGVAFVIKNRKDRDSREFGGNTYKGVILKKSQFSAVDRDEMLQPDTSSRSWKDSLDIAKNMSKKDNPIGDCLWFNADWMWEDQYDRVENTYTFPDGSKVHRVVEMHEIGKHVFFRVKGY</sequence>
<name>A0A4V5TIR3_9BACL</name>
<dbReference type="Gene3D" id="1.10.10.2520">
    <property type="entry name" value="Cell wall hydrolase SleB, domain 1"/>
    <property type="match status" value="1"/>
</dbReference>
<reference evidence="2 3" key="1">
    <citation type="submission" date="2019-04" db="EMBL/GenBank/DDBJ databases">
        <title>Whole genome sequencing of Brevibacillus sp. TGS2-1.</title>
        <authorList>
            <person name="Choi A."/>
        </authorList>
    </citation>
    <scope>NUCLEOTIDE SEQUENCE [LARGE SCALE GENOMIC DNA]</scope>
    <source>
        <strain evidence="2 3">TGS2-1</strain>
    </source>
</reference>
<evidence type="ECO:0000259" key="1">
    <source>
        <dbReference type="Pfam" id="PF07486"/>
    </source>
</evidence>
<dbReference type="RefSeq" id="WP_137029717.1">
    <property type="nucleotide sequence ID" value="NZ_SZNK01000001.1"/>
</dbReference>
<organism evidence="2 3">
    <name type="scientific">Brevibacillus antibioticus</name>
    <dbReference type="NCBI Taxonomy" id="2570228"/>
    <lineage>
        <taxon>Bacteria</taxon>
        <taxon>Bacillati</taxon>
        <taxon>Bacillota</taxon>
        <taxon>Bacilli</taxon>
        <taxon>Bacillales</taxon>
        <taxon>Paenibacillaceae</taxon>
        <taxon>Brevibacillus</taxon>
    </lineage>
</organism>
<dbReference type="AlphaFoldDB" id="A0A4V5TIR3"/>
<dbReference type="Proteomes" id="UP000307841">
    <property type="component" value="Unassembled WGS sequence"/>
</dbReference>
<protein>
    <submittedName>
        <fullName evidence="2">Cell wall hydrolase</fullName>
    </submittedName>
</protein>
<keyword evidence="3" id="KW-1185">Reference proteome</keyword>
<proteinExistence type="predicted"/>
<dbReference type="InterPro" id="IPR011105">
    <property type="entry name" value="Cell_wall_hydrolase_SleB"/>
</dbReference>
<evidence type="ECO:0000313" key="3">
    <source>
        <dbReference type="Proteomes" id="UP000307841"/>
    </source>
</evidence>
<dbReference type="InterPro" id="IPR042047">
    <property type="entry name" value="SleB_dom1"/>
</dbReference>
<dbReference type="GO" id="GO:0016787">
    <property type="term" value="F:hydrolase activity"/>
    <property type="evidence" value="ECO:0007669"/>
    <property type="project" value="UniProtKB-KW"/>
</dbReference>
<comment type="caution">
    <text evidence="2">The sequence shown here is derived from an EMBL/GenBank/DDBJ whole genome shotgun (WGS) entry which is preliminary data.</text>
</comment>
<accession>A0A4V5TIR3</accession>
<dbReference type="Pfam" id="PF07486">
    <property type="entry name" value="Hydrolase_2"/>
    <property type="match status" value="1"/>
</dbReference>
<feature type="domain" description="Cell wall hydrolase SleB" evidence="1">
    <location>
        <begin position="32"/>
        <end position="152"/>
    </location>
</feature>
<dbReference type="OrthoDB" id="1642705at2"/>
<dbReference type="EMBL" id="SZNK01000001">
    <property type="protein sequence ID" value="TKI56253.1"/>
    <property type="molecule type" value="Genomic_DNA"/>
</dbReference>
<gene>
    <name evidence="2" type="ORF">E8L90_12685</name>
</gene>
<evidence type="ECO:0000313" key="2">
    <source>
        <dbReference type="EMBL" id="TKI56253.1"/>
    </source>
</evidence>
<keyword evidence="2" id="KW-0378">Hydrolase</keyword>